<evidence type="ECO:0000313" key="8">
    <source>
        <dbReference type="EMBL" id="SMS01130.1"/>
    </source>
</evidence>
<dbReference type="Pfam" id="PF17327">
    <property type="entry name" value="AHL_synthase"/>
    <property type="match status" value="1"/>
</dbReference>
<proteinExistence type="inferred from homology"/>
<evidence type="ECO:0000256" key="2">
    <source>
        <dbReference type="ARBA" id="ARBA00012340"/>
    </source>
</evidence>
<dbReference type="AlphaFoldDB" id="A0A1Y6IWB5"/>
<keyword evidence="8" id="KW-0012">Acyltransferase</keyword>
<organism evidence="8 9">
    <name type="scientific">Vibrio mangrovi</name>
    <dbReference type="NCBI Taxonomy" id="474394"/>
    <lineage>
        <taxon>Bacteria</taxon>
        <taxon>Pseudomonadati</taxon>
        <taxon>Pseudomonadota</taxon>
        <taxon>Gammaproteobacteria</taxon>
        <taxon>Vibrionales</taxon>
        <taxon>Vibrionaceae</taxon>
        <taxon>Vibrio</taxon>
    </lineage>
</organism>
<dbReference type="GO" id="GO:0009372">
    <property type="term" value="P:quorum sensing"/>
    <property type="evidence" value="ECO:0007669"/>
    <property type="project" value="UniProtKB-KW"/>
</dbReference>
<evidence type="ECO:0000256" key="6">
    <source>
        <dbReference type="ARBA" id="ARBA00022929"/>
    </source>
</evidence>
<dbReference type="EC" id="2.3.1.184" evidence="2"/>
<evidence type="ECO:0000256" key="4">
    <source>
        <dbReference type="ARBA" id="ARBA00022679"/>
    </source>
</evidence>
<comment type="catalytic activity">
    <reaction evidence="7">
        <text>a fatty acyl-[ACP] + S-adenosyl-L-methionine = an N-acyl-L-homoserine lactone + S-methyl-5'-thioadenosine + holo-[ACP] + H(+)</text>
        <dbReference type="Rhea" id="RHEA:10096"/>
        <dbReference type="Rhea" id="RHEA-COMP:9685"/>
        <dbReference type="Rhea" id="RHEA-COMP:14125"/>
        <dbReference type="ChEBI" id="CHEBI:15378"/>
        <dbReference type="ChEBI" id="CHEBI:17509"/>
        <dbReference type="ChEBI" id="CHEBI:55474"/>
        <dbReference type="ChEBI" id="CHEBI:59789"/>
        <dbReference type="ChEBI" id="CHEBI:64479"/>
        <dbReference type="ChEBI" id="CHEBI:138651"/>
        <dbReference type="EC" id="2.3.1.184"/>
    </reaction>
</comment>
<evidence type="ECO:0000313" key="9">
    <source>
        <dbReference type="Proteomes" id="UP000196125"/>
    </source>
</evidence>
<reference evidence="8 9" key="1">
    <citation type="submission" date="2017-05" db="EMBL/GenBank/DDBJ databases">
        <authorList>
            <person name="Song R."/>
            <person name="Chenine A.L."/>
            <person name="Ruprecht R.M."/>
        </authorList>
    </citation>
    <scope>NUCLEOTIDE SEQUENCE [LARGE SCALE GENOMIC DNA]</scope>
    <source>
        <strain evidence="8 9">CECT 7927</strain>
    </source>
</reference>
<evidence type="ECO:0000256" key="5">
    <source>
        <dbReference type="ARBA" id="ARBA00022691"/>
    </source>
</evidence>
<comment type="similarity">
    <text evidence="1">Belongs to the LuxM / VanM family.</text>
</comment>
<dbReference type="Proteomes" id="UP000196125">
    <property type="component" value="Unassembled WGS sequence"/>
</dbReference>
<gene>
    <name evidence="8" type="primary">luxM_2</name>
    <name evidence="8" type="ORF">VIM7927_02407</name>
</gene>
<keyword evidence="6" id="KW-0071">Autoinducer synthesis</keyword>
<dbReference type="InterPro" id="IPR035304">
    <property type="entry name" value="AHL_synthase"/>
</dbReference>
<dbReference type="GO" id="GO:0061579">
    <property type="term" value="F:N-acyl homoserine lactone synthase activity"/>
    <property type="evidence" value="ECO:0007669"/>
    <property type="project" value="UniProtKB-EC"/>
</dbReference>
<accession>A0A1Y6IWB5</accession>
<dbReference type="EMBL" id="FXXI01000003">
    <property type="protein sequence ID" value="SMS01130.1"/>
    <property type="molecule type" value="Genomic_DNA"/>
</dbReference>
<evidence type="ECO:0000256" key="3">
    <source>
        <dbReference type="ARBA" id="ARBA00022654"/>
    </source>
</evidence>
<evidence type="ECO:0000256" key="7">
    <source>
        <dbReference type="ARBA" id="ARBA00048576"/>
    </source>
</evidence>
<evidence type="ECO:0000256" key="1">
    <source>
        <dbReference type="ARBA" id="ARBA00009683"/>
    </source>
</evidence>
<keyword evidence="4 8" id="KW-0808">Transferase</keyword>
<keyword evidence="5" id="KW-0949">S-adenosyl-L-methionine</keyword>
<name>A0A1Y6IWB5_9VIBR</name>
<sequence>MIVSTARIQFWHEKEQWLYYAPFFQSERWDLRAHKGFKKYLNKSIKVHKDIKPNYESLISFENSLNNMILDKREICEVIRLTTCGASHKQLFILYLAQKKLTQLLARRNMSVAFIITEQAMEVSFYQSLGKDIFLLVGQCDLKDTGNITYKGISIIKKLDIQFSKLTYSDYKKKCFSQKDSEAIS</sequence>
<protein>
    <recommendedName>
        <fullName evidence="2">acyl-homoserine-lactone synthase</fullName>
        <ecNumber evidence="2">2.3.1.184</ecNumber>
    </recommendedName>
</protein>
<keyword evidence="3" id="KW-0673">Quorum sensing</keyword>